<evidence type="ECO:0000256" key="2">
    <source>
        <dbReference type="SAM" id="Phobius"/>
    </source>
</evidence>
<evidence type="ECO:0008006" key="4">
    <source>
        <dbReference type="Google" id="ProtNLM"/>
    </source>
</evidence>
<keyword evidence="2" id="KW-0472">Membrane</keyword>
<proteinExistence type="predicted"/>
<gene>
    <name evidence="3" type="ORF">ENR47_13190</name>
</gene>
<dbReference type="EMBL" id="DSRD01000821">
    <property type="protein sequence ID" value="HGW95214.1"/>
    <property type="molecule type" value="Genomic_DNA"/>
</dbReference>
<keyword evidence="2" id="KW-1133">Transmembrane helix</keyword>
<feature type="transmembrane region" description="Helical" evidence="2">
    <location>
        <begin position="101"/>
        <end position="120"/>
    </location>
</feature>
<dbReference type="AlphaFoldDB" id="A0A832H600"/>
<name>A0A832H600_9CYAN</name>
<keyword evidence="2" id="KW-0812">Transmembrane</keyword>
<feature type="coiled-coil region" evidence="1">
    <location>
        <begin position="13"/>
        <end position="87"/>
    </location>
</feature>
<reference evidence="3" key="1">
    <citation type="journal article" date="2020" name="mSystems">
        <title>Genome- and Community-Level Interaction Insights into Carbon Utilization and Element Cycling Functions of Hydrothermarchaeota in Hydrothermal Sediment.</title>
        <authorList>
            <person name="Zhou Z."/>
            <person name="Liu Y."/>
            <person name="Xu W."/>
            <person name="Pan J."/>
            <person name="Luo Z.H."/>
            <person name="Li M."/>
        </authorList>
    </citation>
    <scope>NUCLEOTIDE SEQUENCE [LARGE SCALE GENOMIC DNA]</scope>
    <source>
        <strain evidence="3">SpSt-402</strain>
    </source>
</reference>
<comment type="caution">
    <text evidence="3">The sequence shown here is derived from an EMBL/GenBank/DDBJ whole genome shotgun (WGS) entry which is preliminary data.</text>
</comment>
<evidence type="ECO:0000313" key="3">
    <source>
        <dbReference type="EMBL" id="HGW95214.1"/>
    </source>
</evidence>
<evidence type="ECO:0000256" key="1">
    <source>
        <dbReference type="SAM" id="Coils"/>
    </source>
</evidence>
<accession>A0A832H600</accession>
<protein>
    <recommendedName>
        <fullName evidence="4">DUF2203 domain-containing protein</fullName>
    </recommendedName>
</protein>
<organism evidence="3">
    <name type="scientific">Oscillatoriales cyanobacterium SpSt-402</name>
    <dbReference type="NCBI Taxonomy" id="2282168"/>
    <lineage>
        <taxon>Bacteria</taxon>
        <taxon>Bacillati</taxon>
        <taxon>Cyanobacteriota</taxon>
        <taxon>Cyanophyceae</taxon>
        <taxon>Oscillatoriophycideae</taxon>
        <taxon>Oscillatoriales</taxon>
    </lineage>
</organism>
<sequence>MSRRDTDDQQSEELEFEQELTNVERSLQELKQRYSQVQQDLATQAQLQERQETLNRNFKQRPTPQLKAELKQIATQLEELEVNLESRLFTWGSLKESFWQIVRFGGLGIVIGWFLAFAVLQESKPTQPSTNPSQPNSFQQ</sequence>
<keyword evidence="1" id="KW-0175">Coiled coil</keyword>